<feature type="compositionally biased region" description="Basic and acidic residues" evidence="1">
    <location>
        <begin position="137"/>
        <end position="148"/>
    </location>
</feature>
<sequence length="300" mass="35100">MVHHRIQKKKRNKLKPVDPFNKNAKRLSEAKLKGKNLDPKTDEQPIPKRLLELQELSKECEAKTQERKNRRPRNRIIEESSKAGFERRRFENDRQLVRRVSAVTTEEIDEKRLLAKFELGGVDQREIEAEYKKMDEEAKQRLDRKLEQQKSVARKRNHKDPKQCGPTKPSSAAEVHPSTATESSRKLTRKERYRELKKARQADERKEMILDAKEFIPFGSRVDAPPLFDAYQRKQLNPIFAKAGSKPLLLKSKLELKSDVHDTSDRLEAVKKRSEEMAEERNRVIVAYRMLKKSKAKSGL</sequence>
<dbReference type="GO" id="GO:0005634">
    <property type="term" value="C:nucleus"/>
    <property type="evidence" value="ECO:0007669"/>
    <property type="project" value="TreeGrafter"/>
</dbReference>
<dbReference type="WBParaSite" id="ASIM_0001157801-mRNA-1">
    <property type="protein sequence ID" value="ASIM_0001157801-mRNA-1"/>
    <property type="gene ID" value="ASIM_0001157801"/>
</dbReference>
<gene>
    <name evidence="2" type="ORF">ASIM_LOCUS11136</name>
</gene>
<feature type="compositionally biased region" description="Basic and acidic residues" evidence="1">
    <location>
        <begin position="75"/>
        <end position="92"/>
    </location>
</feature>
<reference evidence="2 3" key="2">
    <citation type="submission" date="2018-11" db="EMBL/GenBank/DDBJ databases">
        <authorList>
            <consortium name="Pathogen Informatics"/>
        </authorList>
    </citation>
    <scope>NUCLEOTIDE SEQUENCE [LARGE SCALE GENOMIC DNA]</scope>
</reference>
<reference evidence="4" key="1">
    <citation type="submission" date="2016-04" db="UniProtKB">
        <authorList>
            <consortium name="WormBaseParasite"/>
        </authorList>
    </citation>
    <scope>IDENTIFICATION</scope>
</reference>
<dbReference type="Proteomes" id="UP000267096">
    <property type="component" value="Unassembled WGS sequence"/>
</dbReference>
<feature type="compositionally biased region" description="Basic and acidic residues" evidence="1">
    <location>
        <begin position="26"/>
        <end position="47"/>
    </location>
</feature>
<organism evidence="4">
    <name type="scientific">Anisakis simplex</name>
    <name type="common">Herring worm</name>
    <dbReference type="NCBI Taxonomy" id="6269"/>
    <lineage>
        <taxon>Eukaryota</taxon>
        <taxon>Metazoa</taxon>
        <taxon>Ecdysozoa</taxon>
        <taxon>Nematoda</taxon>
        <taxon>Chromadorea</taxon>
        <taxon>Rhabditida</taxon>
        <taxon>Spirurina</taxon>
        <taxon>Ascaridomorpha</taxon>
        <taxon>Ascaridoidea</taxon>
        <taxon>Anisakidae</taxon>
        <taxon>Anisakis</taxon>
        <taxon>Anisakis simplex complex</taxon>
    </lineage>
</organism>
<dbReference type="PANTHER" id="PTHR21838:SF2">
    <property type="entry name" value="COILED-COIL DOMAIN-CONTAINING PROTEIN 137"/>
    <property type="match status" value="1"/>
</dbReference>
<feature type="region of interest" description="Disordered" evidence="1">
    <location>
        <begin position="137"/>
        <end position="203"/>
    </location>
</feature>
<feature type="region of interest" description="Disordered" evidence="1">
    <location>
        <begin position="60"/>
        <end position="92"/>
    </location>
</feature>
<protein>
    <submittedName>
        <fullName evidence="4">Coiled-coil domain-containing protein 137</fullName>
    </submittedName>
</protein>
<dbReference type="EMBL" id="UYRR01031043">
    <property type="protein sequence ID" value="VDK44419.1"/>
    <property type="molecule type" value="Genomic_DNA"/>
</dbReference>
<dbReference type="AlphaFoldDB" id="A0A0M3JU33"/>
<dbReference type="OrthoDB" id="5876637at2759"/>
<dbReference type="InterPro" id="IPR026680">
    <property type="entry name" value="CCDC137"/>
</dbReference>
<dbReference type="PANTHER" id="PTHR21838">
    <property type="entry name" value="COILED-COIL DOMAIN-CONTAINING PROTEIN 137"/>
    <property type="match status" value="1"/>
</dbReference>
<evidence type="ECO:0000313" key="3">
    <source>
        <dbReference type="Proteomes" id="UP000267096"/>
    </source>
</evidence>
<evidence type="ECO:0000256" key="1">
    <source>
        <dbReference type="SAM" id="MobiDB-lite"/>
    </source>
</evidence>
<feature type="compositionally biased region" description="Basic residues" evidence="1">
    <location>
        <begin position="1"/>
        <end position="14"/>
    </location>
</feature>
<feature type="compositionally biased region" description="Basic and acidic residues" evidence="1">
    <location>
        <begin position="190"/>
        <end position="203"/>
    </location>
</feature>
<evidence type="ECO:0000313" key="4">
    <source>
        <dbReference type="WBParaSite" id="ASIM_0001157801-mRNA-1"/>
    </source>
</evidence>
<accession>A0A0M3JU33</accession>
<proteinExistence type="predicted"/>
<name>A0A0M3JU33_ANISI</name>
<evidence type="ECO:0000313" key="2">
    <source>
        <dbReference type="EMBL" id="VDK44419.1"/>
    </source>
</evidence>
<feature type="region of interest" description="Disordered" evidence="1">
    <location>
        <begin position="1"/>
        <end position="47"/>
    </location>
</feature>
<keyword evidence="3" id="KW-1185">Reference proteome</keyword>